<evidence type="ECO:0000313" key="1">
    <source>
        <dbReference type="EMBL" id="VAV84262.1"/>
    </source>
</evidence>
<gene>
    <name evidence="1" type="ORF">MNBD_BACTEROID02-807</name>
</gene>
<dbReference type="Gene3D" id="1.10.1200.80">
    <property type="entry name" value="Putative flavin oxidoreducatase, domain 2"/>
    <property type="match status" value="1"/>
</dbReference>
<organism evidence="1">
    <name type="scientific">hydrothermal vent metagenome</name>
    <dbReference type="NCBI Taxonomy" id="652676"/>
    <lineage>
        <taxon>unclassified sequences</taxon>
        <taxon>metagenomes</taxon>
        <taxon>ecological metagenomes</taxon>
    </lineage>
</organism>
<dbReference type="AlphaFoldDB" id="A0A3B0QVE6"/>
<proteinExistence type="predicted"/>
<protein>
    <submittedName>
        <fullName evidence="1">tRNA-dihydrouridine synthase DusB</fullName>
    </submittedName>
</protein>
<dbReference type="EMBL" id="UOEB01000143">
    <property type="protein sequence ID" value="VAV84262.1"/>
    <property type="molecule type" value="Genomic_DNA"/>
</dbReference>
<dbReference type="InterPro" id="IPR024036">
    <property type="entry name" value="tRNA-dHydroUridine_Synthase_C"/>
</dbReference>
<feature type="non-terminal residue" evidence="1">
    <location>
        <position position="1"/>
    </location>
</feature>
<sequence>ERVKTAKRHLEMAIKWNGEHAGLFETRRHYTNYFKGIPHFKEYRLKMVTSDTKEAVFRVFEEVLEKFA</sequence>
<name>A0A3B0QVE6_9ZZZZ</name>
<accession>A0A3B0QVE6</accession>
<dbReference type="SUPFAM" id="SSF51395">
    <property type="entry name" value="FMN-linked oxidoreductases"/>
    <property type="match status" value="1"/>
</dbReference>
<reference evidence="1" key="1">
    <citation type="submission" date="2018-06" db="EMBL/GenBank/DDBJ databases">
        <authorList>
            <person name="Zhirakovskaya E."/>
        </authorList>
    </citation>
    <scope>NUCLEOTIDE SEQUENCE</scope>
</reference>
<dbReference type="GO" id="GO:0016491">
    <property type="term" value="F:oxidoreductase activity"/>
    <property type="evidence" value="ECO:0007669"/>
    <property type="project" value="InterPro"/>
</dbReference>